<accession>A0A016SHC6</accession>
<evidence type="ECO:0000259" key="3">
    <source>
        <dbReference type="Pfam" id="PF02520"/>
    </source>
</evidence>
<reference evidence="5" key="1">
    <citation type="journal article" date="2015" name="Nat. Genet.">
        <title>The genome and transcriptome of the zoonotic hookworm Ancylostoma ceylanicum identify infection-specific gene families.</title>
        <authorList>
            <person name="Schwarz E.M."/>
            <person name="Hu Y."/>
            <person name="Antoshechkin I."/>
            <person name="Miller M.M."/>
            <person name="Sternberg P.W."/>
            <person name="Aroian R.V."/>
        </authorList>
    </citation>
    <scope>NUCLEOTIDE SEQUENCE</scope>
    <source>
        <strain evidence="5">HY135</strain>
    </source>
</reference>
<proteinExistence type="predicted"/>
<protein>
    <recommendedName>
        <fullName evidence="3">SXP/RAL-2 family protein Ani s 5-like cation-binding domain-containing protein</fullName>
    </recommendedName>
</protein>
<name>A0A016SHC6_9BILA</name>
<dbReference type="PANTHER" id="PTHR21593:SF36">
    <property type="entry name" value="DUF148 DOMAIN-CONTAINING PROTEIN-RELATED"/>
    <property type="match status" value="1"/>
</dbReference>
<dbReference type="InterPro" id="IPR003677">
    <property type="entry name" value="ANIS5_cation-bd"/>
</dbReference>
<dbReference type="OrthoDB" id="5839864at2759"/>
<keyword evidence="2" id="KW-1133">Transmembrane helix</keyword>
<dbReference type="STRING" id="53326.A0A016SHC6"/>
<keyword evidence="2" id="KW-0812">Transmembrane</keyword>
<organism evidence="4 5">
    <name type="scientific">Ancylostoma ceylanicum</name>
    <dbReference type="NCBI Taxonomy" id="53326"/>
    <lineage>
        <taxon>Eukaryota</taxon>
        <taxon>Metazoa</taxon>
        <taxon>Ecdysozoa</taxon>
        <taxon>Nematoda</taxon>
        <taxon>Chromadorea</taxon>
        <taxon>Rhabditida</taxon>
        <taxon>Rhabditina</taxon>
        <taxon>Rhabditomorpha</taxon>
        <taxon>Strongyloidea</taxon>
        <taxon>Ancylostomatidae</taxon>
        <taxon>Ancylostomatinae</taxon>
        <taxon>Ancylostoma</taxon>
    </lineage>
</organism>
<evidence type="ECO:0000313" key="5">
    <source>
        <dbReference type="Proteomes" id="UP000024635"/>
    </source>
</evidence>
<sequence>MPNRHAHTCSVCANTPNLLPSTNFIREKVSLSPVLVIHCSYEHNFRMMLLVLCLLSPCALACGWGWGHRRDLRYPFLLDASRNAIVAFQNVINDHSLTKTEMEKKLEEWAEENDLKVSYEQFSKRAEEQKKQTQEDITKALGKLVTFFEELSEIENDKNLTIAEARRITRKLYGTLNARTSSAAACIAGAFTMEFQGDDFDGYGWFGCHGRGPCHRMRHGGRYARSGGKQKSSVKFAHFMEIVGLWYPWYSGGYRVQ</sequence>
<dbReference type="AlphaFoldDB" id="A0A016SHC6"/>
<keyword evidence="5" id="KW-1185">Reference proteome</keyword>
<feature type="transmembrane region" description="Helical" evidence="2">
    <location>
        <begin position="45"/>
        <end position="66"/>
    </location>
</feature>
<dbReference type="EMBL" id="JARK01001563">
    <property type="protein sequence ID" value="EYB89797.1"/>
    <property type="molecule type" value="Genomic_DNA"/>
</dbReference>
<feature type="coiled-coil region" evidence="1">
    <location>
        <begin position="92"/>
        <end position="143"/>
    </location>
</feature>
<dbReference type="Proteomes" id="UP000024635">
    <property type="component" value="Unassembled WGS sequence"/>
</dbReference>
<evidence type="ECO:0000256" key="2">
    <source>
        <dbReference type="SAM" id="Phobius"/>
    </source>
</evidence>
<keyword evidence="2" id="KW-0472">Membrane</keyword>
<keyword evidence="1" id="KW-0175">Coiled coil</keyword>
<comment type="caution">
    <text evidence="4">The sequence shown here is derived from an EMBL/GenBank/DDBJ whole genome shotgun (WGS) entry which is preliminary data.</text>
</comment>
<dbReference type="PANTHER" id="PTHR21593">
    <property type="entry name" value="PRION-LIKE- Q/N-RICH -DOMAIN-BEARING PROTEIN PROTEIN"/>
    <property type="match status" value="1"/>
</dbReference>
<feature type="domain" description="SXP/RAL-2 family protein Ani s 5-like cation-binding" evidence="3">
    <location>
        <begin position="87"/>
        <end position="178"/>
    </location>
</feature>
<dbReference type="InterPro" id="IPR052823">
    <property type="entry name" value="SXP/RAL-2_related"/>
</dbReference>
<evidence type="ECO:0000313" key="4">
    <source>
        <dbReference type="EMBL" id="EYB89797.1"/>
    </source>
</evidence>
<evidence type="ECO:0000256" key="1">
    <source>
        <dbReference type="SAM" id="Coils"/>
    </source>
</evidence>
<gene>
    <name evidence="4" type="primary">Acey_s0227.g2802</name>
    <name evidence="4" type="ORF">Y032_0227g2802</name>
</gene>
<dbReference type="Pfam" id="PF02520">
    <property type="entry name" value="ANIS5_cation-bd"/>
    <property type="match status" value="1"/>
</dbReference>